<organism evidence="2 3">
    <name type="scientific">Natrinema ejinorense</name>
    <dbReference type="NCBI Taxonomy" id="373386"/>
    <lineage>
        <taxon>Archaea</taxon>
        <taxon>Methanobacteriati</taxon>
        <taxon>Methanobacteriota</taxon>
        <taxon>Stenosarchaea group</taxon>
        <taxon>Halobacteria</taxon>
        <taxon>Halobacteriales</taxon>
        <taxon>Natrialbaceae</taxon>
        <taxon>Natrinema</taxon>
    </lineage>
</organism>
<name>A0A2A5QQ51_9EURY</name>
<sequence length="166" mass="18230">MSSTRIERLIDNAQAAFDRRPADIESGLEVEDAALLQLRKACRLLAGAEALHDAGYYTLVIEASFVAIERTVEFRLLEHGTMEPNDLPGTHPGVYREAAAVGIVAESTAEELADLWRDHRAKTYYQDGLASAERAQTMDELASEIHAFVIGRSSQSHECLCADPNS</sequence>
<comment type="caution">
    <text evidence="2">The sequence shown here is derived from an EMBL/GenBank/DDBJ whole genome shotgun (WGS) entry which is preliminary data.</text>
</comment>
<dbReference type="OrthoDB" id="237859at2157"/>
<accession>A0A2A5QQ51</accession>
<evidence type="ECO:0000313" key="3">
    <source>
        <dbReference type="Proteomes" id="UP000219689"/>
    </source>
</evidence>
<keyword evidence="3" id="KW-1185">Reference proteome</keyword>
<dbReference type="RefSeq" id="WP_097381974.1">
    <property type="nucleotide sequence ID" value="NZ_NXNI01000002.1"/>
</dbReference>
<dbReference type="Proteomes" id="UP000219689">
    <property type="component" value="Unassembled WGS sequence"/>
</dbReference>
<gene>
    <name evidence="2" type="ORF">CP557_21015</name>
</gene>
<protein>
    <recommendedName>
        <fullName evidence="1">DUF8154 domain-containing protein</fullName>
    </recommendedName>
</protein>
<dbReference type="AlphaFoldDB" id="A0A2A5QQ51"/>
<evidence type="ECO:0000259" key="1">
    <source>
        <dbReference type="Pfam" id="PF26481"/>
    </source>
</evidence>
<feature type="domain" description="DUF8154" evidence="1">
    <location>
        <begin position="1"/>
        <end position="161"/>
    </location>
</feature>
<proteinExistence type="predicted"/>
<reference evidence="2 3" key="1">
    <citation type="submission" date="2017-09" db="EMBL/GenBank/DDBJ databases">
        <title>Genome sequences of Natrinema ejinorence JCM 13890T.</title>
        <authorList>
            <person name="Roh S.W."/>
            <person name="Kim Y.B."/>
            <person name="Kim J.Y."/>
        </authorList>
    </citation>
    <scope>NUCLEOTIDE SEQUENCE [LARGE SCALE GENOMIC DNA]</scope>
    <source>
        <strain evidence="2 3">JCM 13890</strain>
    </source>
</reference>
<evidence type="ECO:0000313" key="2">
    <source>
        <dbReference type="EMBL" id="PCR88957.1"/>
    </source>
</evidence>
<dbReference type="InterPro" id="IPR058467">
    <property type="entry name" value="DUF8154"/>
</dbReference>
<dbReference type="Pfam" id="PF26481">
    <property type="entry name" value="DUF8154"/>
    <property type="match status" value="1"/>
</dbReference>
<dbReference type="EMBL" id="NXNI01000002">
    <property type="protein sequence ID" value="PCR88957.1"/>
    <property type="molecule type" value="Genomic_DNA"/>
</dbReference>